<evidence type="ECO:0000256" key="1">
    <source>
        <dbReference type="SAM" id="Coils"/>
    </source>
</evidence>
<feature type="coiled-coil region" evidence="1">
    <location>
        <begin position="336"/>
        <end position="374"/>
    </location>
</feature>
<dbReference type="InParanoid" id="A2FSK5"/>
<dbReference type="EMBL" id="DS113989">
    <property type="protein sequence ID" value="EAX92106.1"/>
    <property type="molecule type" value="Genomic_DNA"/>
</dbReference>
<dbReference type="AlphaFoldDB" id="A2FSK5"/>
<feature type="region of interest" description="Disordered" evidence="2">
    <location>
        <begin position="770"/>
        <end position="826"/>
    </location>
</feature>
<feature type="coiled-coil region" evidence="1">
    <location>
        <begin position="209"/>
        <end position="239"/>
    </location>
</feature>
<keyword evidence="4" id="KW-1185">Reference proteome</keyword>
<dbReference type="RefSeq" id="XP_001305036.1">
    <property type="nucleotide sequence ID" value="XM_001305035.1"/>
</dbReference>
<gene>
    <name evidence="3" type="ORF">TVAG_226060</name>
</gene>
<feature type="compositionally biased region" description="Basic and acidic residues" evidence="2">
    <location>
        <begin position="799"/>
        <end position="826"/>
    </location>
</feature>
<dbReference type="KEGG" id="tva:4749815"/>
<dbReference type="STRING" id="5722.A2FSK5"/>
<feature type="region of interest" description="Disordered" evidence="2">
    <location>
        <begin position="861"/>
        <end position="892"/>
    </location>
</feature>
<evidence type="ECO:0000313" key="3">
    <source>
        <dbReference type="EMBL" id="EAX92106.1"/>
    </source>
</evidence>
<dbReference type="Proteomes" id="UP000001542">
    <property type="component" value="Unassembled WGS sequence"/>
</dbReference>
<feature type="compositionally biased region" description="Polar residues" evidence="2">
    <location>
        <begin position="776"/>
        <end position="790"/>
    </location>
</feature>
<dbReference type="OMA" id="NMLNGDN"/>
<feature type="coiled-coil region" evidence="1">
    <location>
        <begin position="524"/>
        <end position="725"/>
    </location>
</feature>
<organism evidence="3 4">
    <name type="scientific">Trichomonas vaginalis (strain ATCC PRA-98 / G3)</name>
    <dbReference type="NCBI Taxonomy" id="412133"/>
    <lineage>
        <taxon>Eukaryota</taxon>
        <taxon>Metamonada</taxon>
        <taxon>Parabasalia</taxon>
        <taxon>Trichomonadida</taxon>
        <taxon>Trichomonadidae</taxon>
        <taxon>Trichomonas</taxon>
    </lineage>
</organism>
<dbReference type="VEuPathDB" id="TrichDB:TVAG_226060"/>
<name>A2FSK5_TRIV3</name>
<feature type="coiled-coil region" evidence="1">
    <location>
        <begin position="400"/>
        <end position="444"/>
    </location>
</feature>
<keyword evidence="1" id="KW-0175">Coiled coil</keyword>
<accession>A2FSK5</accession>
<reference evidence="3" key="1">
    <citation type="submission" date="2006-10" db="EMBL/GenBank/DDBJ databases">
        <authorList>
            <person name="Amadeo P."/>
            <person name="Zhao Q."/>
            <person name="Wortman J."/>
            <person name="Fraser-Liggett C."/>
            <person name="Carlton J."/>
        </authorList>
    </citation>
    <scope>NUCLEOTIDE SEQUENCE</scope>
    <source>
        <strain evidence="3">G3</strain>
    </source>
</reference>
<evidence type="ECO:0000256" key="2">
    <source>
        <dbReference type="SAM" id="MobiDB-lite"/>
    </source>
</evidence>
<evidence type="ECO:0000313" key="4">
    <source>
        <dbReference type="Proteomes" id="UP000001542"/>
    </source>
</evidence>
<protein>
    <submittedName>
        <fullName evidence="3">Uncharacterized protein</fullName>
    </submittedName>
</protein>
<proteinExistence type="predicted"/>
<reference evidence="3" key="2">
    <citation type="journal article" date="2007" name="Science">
        <title>Draft genome sequence of the sexually transmitted pathogen Trichomonas vaginalis.</title>
        <authorList>
            <person name="Carlton J.M."/>
            <person name="Hirt R.P."/>
            <person name="Silva J.C."/>
            <person name="Delcher A.L."/>
            <person name="Schatz M."/>
            <person name="Zhao Q."/>
            <person name="Wortman J.R."/>
            <person name="Bidwell S.L."/>
            <person name="Alsmark U.C.M."/>
            <person name="Besteiro S."/>
            <person name="Sicheritz-Ponten T."/>
            <person name="Noel C.J."/>
            <person name="Dacks J.B."/>
            <person name="Foster P.G."/>
            <person name="Simillion C."/>
            <person name="Van de Peer Y."/>
            <person name="Miranda-Saavedra D."/>
            <person name="Barton G.J."/>
            <person name="Westrop G.D."/>
            <person name="Mueller S."/>
            <person name="Dessi D."/>
            <person name="Fiori P.L."/>
            <person name="Ren Q."/>
            <person name="Paulsen I."/>
            <person name="Zhang H."/>
            <person name="Bastida-Corcuera F.D."/>
            <person name="Simoes-Barbosa A."/>
            <person name="Brown M.T."/>
            <person name="Hayes R.D."/>
            <person name="Mukherjee M."/>
            <person name="Okumura C.Y."/>
            <person name="Schneider R."/>
            <person name="Smith A.J."/>
            <person name="Vanacova S."/>
            <person name="Villalvazo M."/>
            <person name="Haas B.J."/>
            <person name="Pertea M."/>
            <person name="Feldblyum T.V."/>
            <person name="Utterback T.R."/>
            <person name="Shu C.L."/>
            <person name="Osoegawa K."/>
            <person name="de Jong P.J."/>
            <person name="Hrdy I."/>
            <person name="Horvathova L."/>
            <person name="Zubacova Z."/>
            <person name="Dolezal P."/>
            <person name="Malik S.B."/>
            <person name="Logsdon J.M. Jr."/>
            <person name="Henze K."/>
            <person name="Gupta A."/>
            <person name="Wang C.C."/>
            <person name="Dunne R.L."/>
            <person name="Upcroft J.A."/>
            <person name="Upcroft P."/>
            <person name="White O."/>
            <person name="Salzberg S.L."/>
            <person name="Tang P."/>
            <person name="Chiu C.-H."/>
            <person name="Lee Y.-S."/>
            <person name="Embley T.M."/>
            <person name="Coombs G.H."/>
            <person name="Mottram J.C."/>
            <person name="Tachezy J."/>
            <person name="Fraser-Liggett C.M."/>
            <person name="Johnson P.J."/>
        </authorList>
    </citation>
    <scope>NUCLEOTIDE SEQUENCE [LARGE SCALE GENOMIC DNA]</scope>
    <source>
        <strain evidence="3">G3</strain>
    </source>
</reference>
<dbReference type="SMR" id="A2FSK5"/>
<dbReference type="VEuPathDB" id="TrichDB:TVAGG3_0171910"/>
<sequence>MLEGTPTSMEKKMAQLSKVIEYLMSHLEERIMIIEYLHKKGTSEVDTLLNQTCEKLEAYAKEIEQSFSNAPESISNQYKKDYQTIIDGYHSFKRKQVHKYHVVQRATEELKQQVSSLATEIKPQLEQYTKFFESDFNASHDANFEKKMQMEEEHKRKIMIHDKEANQKYQQYEQDAKTSEEHLIIDYRRKIANISVFNKLNPKSKTRAIEWLHAKKKQITELKETLEQNRQEIIKLMRNNSNYLSSIKGKSVNLIRQISIEKKKVDQKMTDIENGFVLEDSTELQTKKKDQLVTFHTAENKIRFQLEKQVRDQNAVVDEWKKKNYVDYDSIFQKINDDHAKERNLLDEKLKKEEKEFMDALKALQKKYDDLAADKIDDSDIEKQKSEHAKIIEQEKNDYVIALENENRSYSRDSNLLQNRLEILNSVNKQIESSKITKEHLKKELQHLIEIGTVKEEKINIMNDPKFASQYYSIDDQLNSNLESMQDEMDSEIQDVKTDLTKVFNKLSGEYDSELKVNLKSVEKEFETNEIDEMIKNYKEEIQKLEEEYDSLQAHLIVDGVDVDELFEKRQTLIKQHDSIRDEYIEQMKKEFEDANQEVKSEELEPLKSRLDKVKTENTNKLNELDQEIESLQKQLEIYKQKQTTVEDPSEDIIKKLEAELEELKSQSEKQISEANANYQKVTEDLKFMDDYEHNPATMDYENDGQILENAKKQIEMNLEKSTREININFDQEKFNINKEHFLKSREIKYQIGELEFKMKMDENAFNNTMDEKDVSNSNTFAGESSLIQDSNKEILNQKGEKQKELESLQKQLQEKKEDNEKLKTSEEIIKKLQSDIADKDGEFVKYAAELEAVKIALAEAMKQESAPKRPSSALDRTKNRSAPKIITPKLN</sequence>